<protein>
    <submittedName>
        <fullName evidence="2">Uncharacterized protein</fullName>
    </submittedName>
</protein>
<name>A0A6H9YJN2_9ACTN</name>
<proteinExistence type="predicted"/>
<gene>
    <name evidence="2" type="ORF">F8566_45690</name>
</gene>
<dbReference type="EMBL" id="WBMT01000031">
    <property type="protein sequence ID" value="KAB2340162.1"/>
    <property type="molecule type" value="Genomic_DNA"/>
</dbReference>
<accession>A0A6H9YJN2</accession>
<keyword evidence="3" id="KW-1185">Reference proteome</keyword>
<evidence type="ECO:0000256" key="1">
    <source>
        <dbReference type="SAM" id="MobiDB-lite"/>
    </source>
</evidence>
<evidence type="ECO:0000313" key="2">
    <source>
        <dbReference type="EMBL" id="KAB2340162.1"/>
    </source>
</evidence>
<comment type="caution">
    <text evidence="2">The sequence shown here is derived from an EMBL/GenBank/DDBJ whole genome shotgun (WGS) entry which is preliminary data.</text>
</comment>
<dbReference type="Proteomes" id="UP000468735">
    <property type="component" value="Unassembled WGS sequence"/>
</dbReference>
<dbReference type="AlphaFoldDB" id="A0A6H9YJN2"/>
<sequence>MTPELKSALRMLRCVRARRSEDSADILATAEWREAIAEVLDELAVHLLFPEDRAQAAREAAEAREQASRLRLLPPRDRSSRGS</sequence>
<feature type="region of interest" description="Disordered" evidence="1">
    <location>
        <begin position="59"/>
        <end position="83"/>
    </location>
</feature>
<evidence type="ECO:0000313" key="3">
    <source>
        <dbReference type="Proteomes" id="UP000468735"/>
    </source>
</evidence>
<reference evidence="2 3" key="1">
    <citation type="submission" date="2019-09" db="EMBL/GenBank/DDBJ databases">
        <title>Actinomadura physcomitrii sp. nov., a novel actinomycete isolated from moss [Physcomitrium sphaericum (Ludw) Fuernr].</title>
        <authorList>
            <person name="Zhuang X."/>
            <person name="Liu C."/>
        </authorList>
    </citation>
    <scope>NUCLEOTIDE SEQUENCE [LARGE SCALE GENOMIC DNA]</scope>
    <source>
        <strain evidence="2 3">HMC1</strain>
    </source>
</reference>
<organism evidence="2 3">
    <name type="scientific">Actinomadura rudentiformis</name>
    <dbReference type="NCBI Taxonomy" id="359158"/>
    <lineage>
        <taxon>Bacteria</taxon>
        <taxon>Bacillati</taxon>
        <taxon>Actinomycetota</taxon>
        <taxon>Actinomycetes</taxon>
        <taxon>Streptosporangiales</taxon>
        <taxon>Thermomonosporaceae</taxon>
        <taxon>Actinomadura</taxon>
    </lineage>
</organism>